<accession>A0A4R2PVI6</accession>
<evidence type="ECO:0000256" key="9">
    <source>
        <dbReference type="PROSITE-ProRule" id="PRU00169"/>
    </source>
</evidence>
<keyword evidence="4" id="KW-0902">Two-component regulatory system</keyword>
<dbReference type="Gene3D" id="3.40.50.2300">
    <property type="match status" value="1"/>
</dbReference>
<dbReference type="RefSeq" id="WP_132706503.1">
    <property type="nucleotide sequence ID" value="NZ_JACIGF010000001.1"/>
</dbReference>
<dbReference type="PROSITE" id="PS50110">
    <property type="entry name" value="RESPONSE_REGULATORY"/>
    <property type="match status" value="1"/>
</dbReference>
<dbReference type="SUPFAM" id="SSF52172">
    <property type="entry name" value="CheY-like"/>
    <property type="match status" value="1"/>
</dbReference>
<evidence type="ECO:0000256" key="4">
    <source>
        <dbReference type="ARBA" id="ARBA00023012"/>
    </source>
</evidence>
<dbReference type="SMART" id="SM00448">
    <property type="entry name" value="REC"/>
    <property type="match status" value="1"/>
</dbReference>
<evidence type="ECO:0000256" key="5">
    <source>
        <dbReference type="ARBA" id="ARBA00023015"/>
    </source>
</evidence>
<comment type="caution">
    <text evidence="13">The sequence shown here is derived from an EMBL/GenBank/DDBJ whole genome shotgun (WGS) entry which is preliminary data.</text>
</comment>
<keyword evidence="14" id="KW-1185">Reference proteome</keyword>
<proteinExistence type="predicted"/>
<dbReference type="InterPro" id="IPR016032">
    <property type="entry name" value="Sig_transdc_resp-reg_C-effctor"/>
</dbReference>
<dbReference type="FunFam" id="1.10.10.10:FF:000099">
    <property type="entry name" value="Two-component system response regulator TorR"/>
    <property type="match status" value="1"/>
</dbReference>
<evidence type="ECO:0000256" key="1">
    <source>
        <dbReference type="ARBA" id="ARBA00004496"/>
    </source>
</evidence>
<evidence type="ECO:0000259" key="11">
    <source>
        <dbReference type="PROSITE" id="PS50110"/>
    </source>
</evidence>
<dbReference type="InterPro" id="IPR036388">
    <property type="entry name" value="WH-like_DNA-bd_sf"/>
</dbReference>
<dbReference type="PROSITE" id="PS51755">
    <property type="entry name" value="OMPR_PHOB"/>
    <property type="match status" value="1"/>
</dbReference>
<dbReference type="GO" id="GO:0006355">
    <property type="term" value="P:regulation of DNA-templated transcription"/>
    <property type="evidence" value="ECO:0007669"/>
    <property type="project" value="InterPro"/>
</dbReference>
<evidence type="ECO:0000259" key="12">
    <source>
        <dbReference type="PROSITE" id="PS51755"/>
    </source>
</evidence>
<keyword evidence="7" id="KW-0804">Transcription</keyword>
<protein>
    <recommendedName>
        <fullName evidence="8">Regulatory protein VirG</fullName>
    </recommendedName>
</protein>
<evidence type="ECO:0000256" key="7">
    <source>
        <dbReference type="ARBA" id="ARBA00023163"/>
    </source>
</evidence>
<feature type="domain" description="Response regulatory" evidence="11">
    <location>
        <begin position="8"/>
        <end position="121"/>
    </location>
</feature>
<sequence>MAANRAQRILVVDDDDRLCRLIADYLGDEGYRVDVARDAAAMWQALDEADYHLITLDLALPDEDGLSVARELGRRAQTPIIIVSGKGDVVDRVAGLEVGADDYIAKPFHMREILARIRAVLRRSAPTSAPDGPAEVEAPARGRRLRFDQWELDLDLHELQAADGLQVGLTAIEYDLLLAFLNRPQRVLTRDQLMDLTRGATWEPYDRTIDSLVARLRKKLSAKSAAHDLIRTVRGTGYVFNGLVQRIGRPVEPSAGRP</sequence>
<keyword evidence="3 9" id="KW-0597">Phosphoprotein</keyword>
<feature type="DNA-binding region" description="OmpR/PhoB-type" evidence="10">
    <location>
        <begin position="142"/>
        <end position="242"/>
    </location>
</feature>
<evidence type="ECO:0000256" key="10">
    <source>
        <dbReference type="PROSITE-ProRule" id="PRU01091"/>
    </source>
</evidence>
<evidence type="ECO:0000256" key="6">
    <source>
        <dbReference type="ARBA" id="ARBA00023125"/>
    </source>
</evidence>
<dbReference type="CDD" id="cd00383">
    <property type="entry name" value="trans_reg_C"/>
    <property type="match status" value="1"/>
</dbReference>
<comment type="subcellular location">
    <subcellularLocation>
        <location evidence="1">Cytoplasm</location>
    </subcellularLocation>
</comment>
<keyword evidence="5" id="KW-0805">Transcription regulation</keyword>
<dbReference type="InterPro" id="IPR039420">
    <property type="entry name" value="WalR-like"/>
</dbReference>
<dbReference type="Proteomes" id="UP000295399">
    <property type="component" value="Unassembled WGS sequence"/>
</dbReference>
<dbReference type="GO" id="GO:0032993">
    <property type="term" value="C:protein-DNA complex"/>
    <property type="evidence" value="ECO:0007669"/>
    <property type="project" value="TreeGrafter"/>
</dbReference>
<dbReference type="OrthoDB" id="9784252at2"/>
<dbReference type="AlphaFoldDB" id="A0A4R2PVI6"/>
<keyword evidence="2" id="KW-0963">Cytoplasm</keyword>
<dbReference type="Pfam" id="PF00072">
    <property type="entry name" value="Response_reg"/>
    <property type="match status" value="1"/>
</dbReference>
<dbReference type="PANTHER" id="PTHR48111">
    <property type="entry name" value="REGULATOR OF RPOS"/>
    <property type="match status" value="1"/>
</dbReference>
<dbReference type="GO" id="GO:0000976">
    <property type="term" value="F:transcription cis-regulatory region binding"/>
    <property type="evidence" value="ECO:0007669"/>
    <property type="project" value="TreeGrafter"/>
</dbReference>
<evidence type="ECO:0000256" key="8">
    <source>
        <dbReference type="ARBA" id="ARBA00067337"/>
    </source>
</evidence>
<dbReference type="Gene3D" id="6.10.250.690">
    <property type="match status" value="1"/>
</dbReference>
<dbReference type="PANTHER" id="PTHR48111:SF4">
    <property type="entry name" value="DNA-BINDING DUAL TRANSCRIPTIONAL REGULATOR OMPR"/>
    <property type="match status" value="1"/>
</dbReference>
<dbReference type="Pfam" id="PF00486">
    <property type="entry name" value="Trans_reg_C"/>
    <property type="match status" value="1"/>
</dbReference>
<keyword evidence="6 10" id="KW-0238">DNA-binding</keyword>
<name>A0A4R2PVI6_RHOSA</name>
<evidence type="ECO:0000256" key="3">
    <source>
        <dbReference type="ARBA" id="ARBA00022553"/>
    </source>
</evidence>
<dbReference type="Gene3D" id="1.10.10.10">
    <property type="entry name" value="Winged helix-like DNA-binding domain superfamily/Winged helix DNA-binding domain"/>
    <property type="match status" value="1"/>
</dbReference>
<evidence type="ECO:0000256" key="2">
    <source>
        <dbReference type="ARBA" id="ARBA00022490"/>
    </source>
</evidence>
<reference evidence="13 14" key="1">
    <citation type="submission" date="2019-03" db="EMBL/GenBank/DDBJ databases">
        <title>Genomic Encyclopedia of Type Strains, Phase IV (KMG-IV): sequencing the most valuable type-strain genomes for metagenomic binning, comparative biology and taxonomic classification.</title>
        <authorList>
            <person name="Goeker M."/>
        </authorList>
    </citation>
    <scope>NUCLEOTIDE SEQUENCE [LARGE SCALE GENOMIC DNA]</scope>
    <source>
        <strain evidence="13 14">DSM 2132</strain>
    </source>
</reference>
<gene>
    <name evidence="13" type="ORF">EV659_101113</name>
</gene>
<evidence type="ECO:0000313" key="14">
    <source>
        <dbReference type="Proteomes" id="UP000295399"/>
    </source>
</evidence>
<dbReference type="InterPro" id="IPR001789">
    <property type="entry name" value="Sig_transdc_resp-reg_receiver"/>
</dbReference>
<dbReference type="GO" id="GO:0000156">
    <property type="term" value="F:phosphorelay response regulator activity"/>
    <property type="evidence" value="ECO:0007669"/>
    <property type="project" value="TreeGrafter"/>
</dbReference>
<dbReference type="SMART" id="SM00862">
    <property type="entry name" value="Trans_reg_C"/>
    <property type="match status" value="1"/>
</dbReference>
<evidence type="ECO:0000313" key="13">
    <source>
        <dbReference type="EMBL" id="TCP38215.1"/>
    </source>
</evidence>
<dbReference type="GO" id="GO:0005829">
    <property type="term" value="C:cytosol"/>
    <property type="evidence" value="ECO:0007669"/>
    <property type="project" value="TreeGrafter"/>
</dbReference>
<dbReference type="FunCoup" id="A0A4R2PVI6">
    <property type="interactions" value="244"/>
</dbReference>
<feature type="modified residue" description="4-aspartylphosphate" evidence="9">
    <location>
        <position position="57"/>
    </location>
</feature>
<organism evidence="13 14">
    <name type="scientific">Rhodothalassium salexigens DSM 2132</name>
    <dbReference type="NCBI Taxonomy" id="1188247"/>
    <lineage>
        <taxon>Bacteria</taxon>
        <taxon>Pseudomonadati</taxon>
        <taxon>Pseudomonadota</taxon>
        <taxon>Alphaproteobacteria</taxon>
        <taxon>Rhodothalassiales</taxon>
        <taxon>Rhodothalassiaceae</taxon>
        <taxon>Rhodothalassium</taxon>
    </lineage>
</organism>
<dbReference type="SUPFAM" id="SSF46894">
    <property type="entry name" value="C-terminal effector domain of the bipartite response regulators"/>
    <property type="match status" value="1"/>
</dbReference>
<dbReference type="EMBL" id="SLXO01000001">
    <property type="protein sequence ID" value="TCP38215.1"/>
    <property type="molecule type" value="Genomic_DNA"/>
</dbReference>
<feature type="domain" description="OmpR/PhoB-type" evidence="12">
    <location>
        <begin position="142"/>
        <end position="242"/>
    </location>
</feature>
<dbReference type="InterPro" id="IPR011006">
    <property type="entry name" value="CheY-like_superfamily"/>
</dbReference>
<dbReference type="InterPro" id="IPR001867">
    <property type="entry name" value="OmpR/PhoB-type_DNA-bd"/>
</dbReference>
<dbReference type="InParanoid" id="A0A4R2PVI6"/>